<evidence type="ECO:0000313" key="1">
    <source>
        <dbReference type="EMBL" id="JAQ01971.1"/>
    </source>
</evidence>
<dbReference type="AlphaFoldDB" id="A0A146L054"/>
<sequence length="178" mass="19228">MVAQHQCRVLCNSVGVSHTTIPSKCRLSCTTQPPATPPPHPLHPHTSVGRVINVESVCVADLGGILLSQLGTSLRPVTETTTQFTSLILVPQFHKVLRVLNLKQKCRHVLLGLLQYVLQIKQKFLLAIVVHKGCGGTAVTASTGASDTVYVVLNLLGCVVVYYVLDAGEVQSFRPNVR</sequence>
<evidence type="ECO:0000313" key="3">
    <source>
        <dbReference type="EMBL" id="JAQ06360.1"/>
    </source>
</evidence>
<organism evidence="1">
    <name type="scientific">Lygus hesperus</name>
    <name type="common">Western plant bug</name>
    <dbReference type="NCBI Taxonomy" id="30085"/>
    <lineage>
        <taxon>Eukaryota</taxon>
        <taxon>Metazoa</taxon>
        <taxon>Ecdysozoa</taxon>
        <taxon>Arthropoda</taxon>
        <taxon>Hexapoda</taxon>
        <taxon>Insecta</taxon>
        <taxon>Pterygota</taxon>
        <taxon>Neoptera</taxon>
        <taxon>Paraneoptera</taxon>
        <taxon>Hemiptera</taxon>
        <taxon>Heteroptera</taxon>
        <taxon>Panheteroptera</taxon>
        <taxon>Cimicomorpha</taxon>
        <taxon>Miridae</taxon>
        <taxon>Mirini</taxon>
        <taxon>Lygus</taxon>
    </lineage>
</organism>
<dbReference type="EMBL" id="GDHC01016658">
    <property type="protein sequence ID" value="JAQ01971.1"/>
    <property type="molecule type" value="Transcribed_RNA"/>
</dbReference>
<protein>
    <submittedName>
        <fullName evidence="1">Uncharacterized protein</fullName>
    </submittedName>
</protein>
<accession>A0A146L054</accession>
<gene>
    <name evidence="2" type="ORF">g.32045</name>
    <name evidence="1" type="ORF">g.32052</name>
    <name evidence="3" type="ORF">g.32074</name>
</gene>
<proteinExistence type="predicted"/>
<dbReference type="EMBL" id="GDHC01016331">
    <property type="protein sequence ID" value="JAQ02298.1"/>
    <property type="molecule type" value="Transcribed_RNA"/>
</dbReference>
<dbReference type="EMBL" id="GDHC01012269">
    <property type="protein sequence ID" value="JAQ06360.1"/>
    <property type="molecule type" value="Transcribed_RNA"/>
</dbReference>
<evidence type="ECO:0000313" key="2">
    <source>
        <dbReference type="EMBL" id="JAQ02298.1"/>
    </source>
</evidence>
<reference evidence="1" key="1">
    <citation type="journal article" date="2016" name="Gigascience">
        <title>De novo construction of an expanded transcriptome assembly for the western tarnished plant bug, Lygus hesperus.</title>
        <authorList>
            <person name="Tassone E.E."/>
            <person name="Geib S.M."/>
            <person name="Hall B."/>
            <person name="Fabrick J.A."/>
            <person name="Brent C.S."/>
            <person name="Hull J.J."/>
        </authorList>
    </citation>
    <scope>NUCLEOTIDE SEQUENCE</scope>
</reference>
<name>A0A146L054_LYGHE</name>